<keyword evidence="2" id="KW-1185">Reference proteome</keyword>
<evidence type="ECO:0000313" key="1">
    <source>
        <dbReference type="EMBL" id="KAF6757901.1"/>
    </source>
</evidence>
<protein>
    <submittedName>
        <fullName evidence="1">Uncharacterized protein</fullName>
    </submittedName>
</protein>
<gene>
    <name evidence="1" type="ORF">DFP72DRAFT_208554</name>
</gene>
<dbReference type="Proteomes" id="UP000521943">
    <property type="component" value="Unassembled WGS sequence"/>
</dbReference>
<dbReference type="EMBL" id="JACGCI010000020">
    <property type="protein sequence ID" value="KAF6757901.1"/>
    <property type="molecule type" value="Genomic_DNA"/>
</dbReference>
<sequence length="246" mass="27607">MLTTPTVVPRSEIAQDILNRIIQFPSPDGRDQQVAVEDPVPMYQPRPKSMLRPFPHAKGKEMDHFHLAPTSLEKVVMGRLQAAYDLDRRVSDALVTLVDLETNMVGMQNVEMHALLNEAKERLTVILPTLENILGKLKRGASSIELQTLNDTLNITLDDETVAFFHFIEVSRTIAPRVSLETLSYRLGRTKTHKRGLACDISSGTRISRRAEQTQVTQRQPPLTIRVPPLKWAHVASPLSRPAPEA</sequence>
<organism evidence="1 2">
    <name type="scientific">Ephemerocybe angulata</name>
    <dbReference type="NCBI Taxonomy" id="980116"/>
    <lineage>
        <taxon>Eukaryota</taxon>
        <taxon>Fungi</taxon>
        <taxon>Dikarya</taxon>
        <taxon>Basidiomycota</taxon>
        <taxon>Agaricomycotina</taxon>
        <taxon>Agaricomycetes</taxon>
        <taxon>Agaricomycetidae</taxon>
        <taxon>Agaricales</taxon>
        <taxon>Agaricineae</taxon>
        <taxon>Psathyrellaceae</taxon>
        <taxon>Ephemerocybe</taxon>
    </lineage>
</organism>
<reference evidence="1 2" key="1">
    <citation type="submission" date="2020-07" db="EMBL/GenBank/DDBJ databases">
        <title>Comparative genomics of pyrophilous fungi reveals a link between fire events and developmental genes.</title>
        <authorList>
            <consortium name="DOE Joint Genome Institute"/>
            <person name="Steindorff A.S."/>
            <person name="Carver A."/>
            <person name="Calhoun S."/>
            <person name="Stillman K."/>
            <person name="Liu H."/>
            <person name="Lipzen A."/>
            <person name="Pangilinan J."/>
            <person name="Labutti K."/>
            <person name="Bruns T.D."/>
            <person name="Grigoriev I.V."/>
        </authorList>
    </citation>
    <scope>NUCLEOTIDE SEQUENCE [LARGE SCALE GENOMIC DNA]</scope>
    <source>
        <strain evidence="1 2">CBS 144469</strain>
    </source>
</reference>
<name>A0A8H6I390_9AGAR</name>
<comment type="caution">
    <text evidence="1">The sequence shown here is derived from an EMBL/GenBank/DDBJ whole genome shotgun (WGS) entry which is preliminary data.</text>
</comment>
<dbReference type="OrthoDB" id="10280519at2759"/>
<dbReference type="AlphaFoldDB" id="A0A8H6I390"/>
<accession>A0A8H6I390</accession>
<proteinExistence type="predicted"/>
<evidence type="ECO:0000313" key="2">
    <source>
        <dbReference type="Proteomes" id="UP000521943"/>
    </source>
</evidence>